<dbReference type="Pfam" id="PF09471">
    <property type="entry name" value="Peptidase_M64"/>
    <property type="match status" value="1"/>
</dbReference>
<reference evidence="2" key="2">
    <citation type="submission" date="2020-09" db="EMBL/GenBank/DDBJ databases">
        <authorList>
            <person name="Sun Q."/>
            <person name="Ohkuma M."/>
        </authorList>
    </citation>
    <scope>NUCLEOTIDE SEQUENCE</scope>
    <source>
        <strain evidence="2">JCM 3090</strain>
    </source>
</reference>
<keyword evidence="3" id="KW-1185">Reference proteome</keyword>
<evidence type="ECO:0000256" key="1">
    <source>
        <dbReference type="SAM" id="SignalP"/>
    </source>
</evidence>
<name>A0A8J3B1W1_9ACTN</name>
<accession>A0A8J3B1W1</accession>
<dbReference type="Gene3D" id="3.40.390.10">
    <property type="entry name" value="Collagenase (Catalytic Domain)"/>
    <property type="match status" value="1"/>
</dbReference>
<gene>
    <name evidence="2" type="ORF">GCM10010123_05100</name>
</gene>
<dbReference type="InterPro" id="IPR024079">
    <property type="entry name" value="MetalloPept_cat_dom_sf"/>
</dbReference>
<dbReference type="GO" id="GO:0008237">
    <property type="term" value="F:metallopeptidase activity"/>
    <property type="evidence" value="ECO:0007669"/>
    <property type="project" value="InterPro"/>
</dbReference>
<comment type="caution">
    <text evidence="2">The sequence shown here is derived from an EMBL/GenBank/DDBJ whole genome shotgun (WGS) entry which is preliminary data.</text>
</comment>
<feature type="signal peptide" evidence="1">
    <location>
        <begin position="1"/>
        <end position="29"/>
    </location>
</feature>
<feature type="chain" id="PRO_5035230468" description="IgA peptidase M64" evidence="1">
    <location>
        <begin position="30"/>
        <end position="340"/>
    </location>
</feature>
<dbReference type="EMBL" id="BMQB01000001">
    <property type="protein sequence ID" value="GGJ78033.1"/>
    <property type="molecule type" value="Genomic_DNA"/>
</dbReference>
<evidence type="ECO:0000313" key="2">
    <source>
        <dbReference type="EMBL" id="GGJ78033.1"/>
    </source>
</evidence>
<dbReference type="AlphaFoldDB" id="A0A8J3B1W1"/>
<dbReference type="Proteomes" id="UP000649739">
    <property type="component" value="Unassembled WGS sequence"/>
</dbReference>
<reference evidence="2" key="1">
    <citation type="journal article" date="2014" name="Int. J. Syst. Evol. Microbiol.">
        <title>Complete genome sequence of Corynebacterium casei LMG S-19264T (=DSM 44701T), isolated from a smear-ripened cheese.</title>
        <authorList>
            <consortium name="US DOE Joint Genome Institute (JGI-PGF)"/>
            <person name="Walter F."/>
            <person name="Albersmeier A."/>
            <person name="Kalinowski J."/>
            <person name="Ruckert C."/>
        </authorList>
    </citation>
    <scope>NUCLEOTIDE SEQUENCE</scope>
    <source>
        <strain evidence="2">JCM 3090</strain>
    </source>
</reference>
<dbReference type="RefSeq" id="WP_229783249.1">
    <property type="nucleotide sequence ID" value="NZ_BMQB01000001.1"/>
</dbReference>
<organism evidence="2 3">
    <name type="scientific">Pilimelia anulata</name>
    <dbReference type="NCBI Taxonomy" id="53371"/>
    <lineage>
        <taxon>Bacteria</taxon>
        <taxon>Bacillati</taxon>
        <taxon>Actinomycetota</taxon>
        <taxon>Actinomycetes</taxon>
        <taxon>Micromonosporales</taxon>
        <taxon>Micromonosporaceae</taxon>
        <taxon>Pilimelia</taxon>
    </lineage>
</organism>
<evidence type="ECO:0000313" key="3">
    <source>
        <dbReference type="Proteomes" id="UP000649739"/>
    </source>
</evidence>
<sequence>MSPSTPLRVAGIIVLSAAALIVHAPTAGATPPPRMIEREVFAEDGTISREVVPAQVDAPVTEATRRAAANAAVHEIWKSGPSDQRLDIVFVGDGYTSSEQTAFVDHVKSKWDEMLKVEPYPTYKNSINVWAVEVVSQESGVDEDPKGTKRNTALDMGYWCGGTERALCVNVQKAKQYARQAPGSDQAIAIANSEKYGGVGYVTDDMATSAGKNAQSGQIVVHEFGHTIADMLDEYFYADETYRGSEPSTSNISTYNESTMKANGKKWAKFLGKDTPDGGKIGAFEGGMANYSKGVYRPSDNSLMRALGRPFSVVGLDEMSRAIKKYAPNTPPAKHEFWLD</sequence>
<evidence type="ECO:0008006" key="4">
    <source>
        <dbReference type="Google" id="ProtNLM"/>
    </source>
</evidence>
<proteinExistence type="predicted"/>
<dbReference type="InterPro" id="IPR019026">
    <property type="entry name" value="Peptidase_M64_IgA"/>
</dbReference>
<protein>
    <recommendedName>
        <fullName evidence="4">IgA peptidase M64</fullName>
    </recommendedName>
</protein>
<keyword evidence="1" id="KW-0732">Signal</keyword>